<proteinExistence type="predicted"/>
<feature type="transmembrane region" description="Helical" evidence="2">
    <location>
        <begin position="97"/>
        <end position="114"/>
    </location>
</feature>
<name>A0A9D9DZD9_9FIRM</name>
<dbReference type="InterPro" id="IPR010982">
    <property type="entry name" value="Lambda_DNA-bd_dom_sf"/>
</dbReference>
<evidence type="ECO:0000313" key="4">
    <source>
        <dbReference type="EMBL" id="MBO8434204.1"/>
    </source>
</evidence>
<dbReference type="Pfam" id="PF01381">
    <property type="entry name" value="HTH_3"/>
    <property type="match status" value="1"/>
</dbReference>
<dbReference type="EMBL" id="JADIMX010000051">
    <property type="protein sequence ID" value="MBO8434204.1"/>
    <property type="molecule type" value="Genomic_DNA"/>
</dbReference>
<dbReference type="CDD" id="cd00093">
    <property type="entry name" value="HTH_XRE"/>
    <property type="match status" value="1"/>
</dbReference>
<dbReference type="PANTHER" id="PTHR46558:SF11">
    <property type="entry name" value="HTH-TYPE TRANSCRIPTIONAL REGULATOR XRE"/>
    <property type="match status" value="1"/>
</dbReference>
<dbReference type="SUPFAM" id="SSF47413">
    <property type="entry name" value="lambda repressor-like DNA-binding domains"/>
    <property type="match status" value="1"/>
</dbReference>
<feature type="domain" description="HTH cro/C1-type" evidence="3">
    <location>
        <begin position="10"/>
        <end position="60"/>
    </location>
</feature>
<dbReference type="Proteomes" id="UP000823611">
    <property type="component" value="Unassembled WGS sequence"/>
</dbReference>
<gene>
    <name evidence="4" type="ORF">IAC55_02620</name>
</gene>
<keyword evidence="2" id="KW-1133">Transmembrane helix</keyword>
<keyword evidence="2" id="KW-0472">Membrane</keyword>
<dbReference type="SMART" id="SM00530">
    <property type="entry name" value="HTH_XRE"/>
    <property type="match status" value="1"/>
</dbReference>
<evidence type="ECO:0000259" key="3">
    <source>
        <dbReference type="PROSITE" id="PS50943"/>
    </source>
</evidence>
<dbReference type="PANTHER" id="PTHR46558">
    <property type="entry name" value="TRACRIPTIONAL REGULATORY PROTEIN-RELATED-RELATED"/>
    <property type="match status" value="1"/>
</dbReference>
<keyword evidence="2" id="KW-0812">Transmembrane</keyword>
<keyword evidence="1" id="KW-0238">DNA-binding</keyword>
<dbReference type="PROSITE" id="PS50943">
    <property type="entry name" value="HTH_CROC1"/>
    <property type="match status" value="1"/>
</dbReference>
<comment type="caution">
    <text evidence="4">The sequence shown here is derived from an EMBL/GenBank/DDBJ whole genome shotgun (WGS) entry which is preliminary data.</text>
</comment>
<evidence type="ECO:0000313" key="5">
    <source>
        <dbReference type="Proteomes" id="UP000823611"/>
    </source>
</evidence>
<dbReference type="InterPro" id="IPR001387">
    <property type="entry name" value="Cro/C1-type_HTH"/>
</dbReference>
<evidence type="ECO:0000256" key="1">
    <source>
        <dbReference type="ARBA" id="ARBA00023125"/>
    </source>
</evidence>
<accession>A0A9D9DZD9</accession>
<feature type="transmembrane region" description="Helical" evidence="2">
    <location>
        <begin position="72"/>
        <end position="91"/>
    </location>
</feature>
<dbReference type="GO" id="GO:0003677">
    <property type="term" value="F:DNA binding"/>
    <property type="evidence" value="ECO:0007669"/>
    <property type="project" value="UniProtKB-KW"/>
</dbReference>
<reference evidence="4" key="1">
    <citation type="submission" date="2020-10" db="EMBL/GenBank/DDBJ databases">
        <authorList>
            <person name="Gilroy R."/>
        </authorList>
    </citation>
    <scope>NUCLEOTIDE SEQUENCE</scope>
    <source>
        <strain evidence="4">F6-4510</strain>
    </source>
</reference>
<evidence type="ECO:0000256" key="2">
    <source>
        <dbReference type="SAM" id="Phobius"/>
    </source>
</evidence>
<reference evidence="4" key="2">
    <citation type="journal article" date="2021" name="PeerJ">
        <title>Extensive microbial diversity within the chicken gut microbiome revealed by metagenomics and culture.</title>
        <authorList>
            <person name="Gilroy R."/>
            <person name="Ravi A."/>
            <person name="Getino M."/>
            <person name="Pursley I."/>
            <person name="Horton D.L."/>
            <person name="Alikhan N.F."/>
            <person name="Baker D."/>
            <person name="Gharbi K."/>
            <person name="Hall N."/>
            <person name="Watson M."/>
            <person name="Adriaenssens E.M."/>
            <person name="Foster-Nyarko E."/>
            <person name="Jarju S."/>
            <person name="Secka A."/>
            <person name="Antonio M."/>
            <person name="Oren A."/>
            <person name="Chaudhuri R.R."/>
            <person name="La Ragione R."/>
            <person name="Hildebrand F."/>
            <person name="Pallen M.J."/>
        </authorList>
    </citation>
    <scope>NUCLEOTIDE SEQUENCE</scope>
    <source>
        <strain evidence="4">F6-4510</strain>
    </source>
</reference>
<dbReference type="Gene3D" id="1.10.260.40">
    <property type="entry name" value="lambda repressor-like DNA-binding domains"/>
    <property type="match status" value="1"/>
</dbReference>
<dbReference type="AlphaFoldDB" id="A0A9D9DZD9"/>
<organism evidence="4 5">
    <name type="scientific">Candidatus Fimicola merdigallinarum</name>
    <dbReference type="NCBI Taxonomy" id="2840819"/>
    <lineage>
        <taxon>Bacteria</taxon>
        <taxon>Bacillati</taxon>
        <taxon>Bacillota</taxon>
        <taxon>Clostridia</taxon>
        <taxon>Lachnospirales</taxon>
        <taxon>Lachnospiraceae</taxon>
        <taxon>Lachnospiraceae incertae sedis</taxon>
        <taxon>Candidatus Fimicola</taxon>
    </lineage>
</organism>
<sequence>MLGSFIFDKRNKKGISQEELSNKINVDVETINKWEIDEEIPNAKDLKNLAKELDFSADEALGLKEKSRGFNVSGEIVLGFFCIGLALNFLFDRKDLILIFIFLGMGLQHILKLFSK</sequence>
<protein>
    <submittedName>
        <fullName evidence="4">Helix-turn-helix domain-containing protein</fullName>
    </submittedName>
</protein>